<evidence type="ECO:0000256" key="1">
    <source>
        <dbReference type="SAM" id="MobiDB-lite"/>
    </source>
</evidence>
<feature type="region of interest" description="Disordered" evidence="1">
    <location>
        <begin position="1"/>
        <end position="69"/>
    </location>
</feature>
<dbReference type="EMBL" id="RCMK01000190">
    <property type="protein sequence ID" value="KAG2945177.1"/>
    <property type="molecule type" value="Genomic_DNA"/>
</dbReference>
<dbReference type="Proteomes" id="UP000697107">
    <property type="component" value="Unassembled WGS sequence"/>
</dbReference>
<protein>
    <submittedName>
        <fullName evidence="7">Uncharacterized protein</fullName>
    </submittedName>
</protein>
<dbReference type="EMBL" id="RCMV01000197">
    <property type="protein sequence ID" value="KAG3222025.1"/>
    <property type="molecule type" value="Genomic_DNA"/>
</dbReference>
<dbReference type="Proteomes" id="UP000251314">
    <property type="component" value="Unassembled WGS sequence"/>
</dbReference>
<feature type="region of interest" description="Disordered" evidence="1">
    <location>
        <begin position="87"/>
        <end position="116"/>
    </location>
</feature>
<reference evidence="2" key="2">
    <citation type="submission" date="2018-10" db="EMBL/GenBank/DDBJ databases">
        <title>Effector identification in a new, highly contiguous assembly of the strawberry crown rot pathogen Phytophthora cactorum.</title>
        <authorList>
            <person name="Armitage A.D."/>
            <person name="Nellist C.F."/>
            <person name="Bates H."/>
            <person name="Vickerstaff R.J."/>
            <person name="Harrison R.J."/>
        </authorList>
    </citation>
    <scope>NUCLEOTIDE SEQUENCE</scope>
    <source>
        <strain evidence="2">15-7</strain>
        <strain evidence="3">4032</strain>
        <strain evidence="4">4040</strain>
        <strain evidence="5">P415</strain>
        <strain evidence="6">P421</strain>
    </source>
</reference>
<feature type="compositionally biased region" description="Polar residues" evidence="1">
    <location>
        <begin position="107"/>
        <end position="116"/>
    </location>
</feature>
<evidence type="ECO:0000313" key="6">
    <source>
        <dbReference type="EMBL" id="KAG3222025.1"/>
    </source>
</evidence>
<dbReference type="EMBL" id="RCMI01000248">
    <property type="protein sequence ID" value="KAG2922626.1"/>
    <property type="molecule type" value="Genomic_DNA"/>
</dbReference>
<organism evidence="7 8">
    <name type="scientific">Phytophthora cactorum</name>
    <dbReference type="NCBI Taxonomy" id="29920"/>
    <lineage>
        <taxon>Eukaryota</taxon>
        <taxon>Sar</taxon>
        <taxon>Stramenopiles</taxon>
        <taxon>Oomycota</taxon>
        <taxon>Peronosporomycetes</taxon>
        <taxon>Peronosporales</taxon>
        <taxon>Peronosporaceae</taxon>
        <taxon>Phytophthora</taxon>
    </lineage>
</organism>
<dbReference type="Proteomes" id="UP000736787">
    <property type="component" value="Unassembled WGS sequence"/>
</dbReference>
<gene>
    <name evidence="7" type="ORF">PC110_g15940</name>
    <name evidence="2" type="ORF">PC113_g9415</name>
    <name evidence="3" type="ORF">PC115_g9163</name>
    <name evidence="4" type="ORF">PC117_g8684</name>
    <name evidence="5" type="ORF">PC118_g8497</name>
    <name evidence="6" type="ORF">PC129_g7247</name>
</gene>
<dbReference type="EMBL" id="MJFZ01000546">
    <property type="protein sequence ID" value="RAW27671.1"/>
    <property type="molecule type" value="Genomic_DNA"/>
</dbReference>
<dbReference type="EMBL" id="RCMG01000236">
    <property type="protein sequence ID" value="KAG2858875.1"/>
    <property type="molecule type" value="Genomic_DNA"/>
</dbReference>
<keyword evidence="8" id="KW-1185">Reference proteome</keyword>
<evidence type="ECO:0000313" key="8">
    <source>
        <dbReference type="Proteomes" id="UP000251314"/>
    </source>
</evidence>
<evidence type="ECO:0000313" key="5">
    <source>
        <dbReference type="EMBL" id="KAG2985143.1"/>
    </source>
</evidence>
<name>A0A329RSX4_9STRA</name>
<dbReference type="AlphaFoldDB" id="A0A329RSX4"/>
<proteinExistence type="predicted"/>
<reference evidence="7 8" key="1">
    <citation type="submission" date="2018-01" db="EMBL/GenBank/DDBJ databases">
        <title>Draft genome of the strawberry crown rot pathogen Phytophthora cactorum.</title>
        <authorList>
            <person name="Armitage A.D."/>
            <person name="Lysoe E."/>
            <person name="Nellist C.F."/>
            <person name="Harrison R.J."/>
            <person name="Brurberg M.B."/>
        </authorList>
    </citation>
    <scope>NUCLEOTIDE SEQUENCE [LARGE SCALE GENOMIC DNA]</scope>
    <source>
        <strain evidence="7 8">10300</strain>
    </source>
</reference>
<feature type="region of interest" description="Disordered" evidence="1">
    <location>
        <begin position="128"/>
        <end position="212"/>
    </location>
</feature>
<dbReference type="Proteomes" id="UP000735874">
    <property type="component" value="Unassembled WGS sequence"/>
</dbReference>
<evidence type="ECO:0000313" key="3">
    <source>
        <dbReference type="EMBL" id="KAG2922626.1"/>
    </source>
</evidence>
<evidence type="ECO:0000313" key="4">
    <source>
        <dbReference type="EMBL" id="KAG2945177.1"/>
    </source>
</evidence>
<feature type="compositionally biased region" description="Basic and acidic residues" evidence="1">
    <location>
        <begin position="87"/>
        <end position="104"/>
    </location>
</feature>
<dbReference type="Proteomes" id="UP000774804">
    <property type="component" value="Unassembled WGS sequence"/>
</dbReference>
<comment type="caution">
    <text evidence="7">The sequence shown here is derived from an EMBL/GenBank/DDBJ whole genome shotgun (WGS) entry which is preliminary data.</text>
</comment>
<dbReference type="EMBL" id="RCML01000218">
    <property type="protein sequence ID" value="KAG2985143.1"/>
    <property type="molecule type" value="Genomic_DNA"/>
</dbReference>
<accession>A0A329RSX4</accession>
<dbReference type="OrthoDB" id="129587at2759"/>
<dbReference type="VEuPathDB" id="FungiDB:PC110_g15940"/>
<evidence type="ECO:0000313" key="7">
    <source>
        <dbReference type="EMBL" id="RAW27671.1"/>
    </source>
</evidence>
<sequence>MTIAHAGATPGDADASPSAPTTSHERAGQADSVNETSAAVARERISGNSPGDHTAAAGERGADHMTRMLTMMEGLAGRLERLELSQTKIEQKLDEDDRRARDVDQPMTPSMNSSLFASHLGRGARMHLDSLAGSPSTPPTSTPQRPVAAPQYFGQRQPGYGMLMSDLQRLYTAAQASQGHRPTGPPPQPQEAPPQPGAGRFPAQDQNGDGVR</sequence>
<dbReference type="Proteomes" id="UP000760860">
    <property type="component" value="Unassembled WGS sequence"/>
</dbReference>
<evidence type="ECO:0000313" key="2">
    <source>
        <dbReference type="EMBL" id="KAG2858875.1"/>
    </source>
</evidence>
<feature type="compositionally biased region" description="Pro residues" evidence="1">
    <location>
        <begin position="183"/>
        <end position="196"/>
    </location>
</feature>